<dbReference type="AlphaFoldDB" id="A0A7Y9JR63"/>
<keyword evidence="5" id="KW-1185">Reference proteome</keyword>
<evidence type="ECO:0000313" key="5">
    <source>
        <dbReference type="Proteomes" id="UP000516957"/>
    </source>
</evidence>
<dbReference type="PANTHER" id="PTHR43391">
    <property type="entry name" value="RETINOL DEHYDROGENASE-RELATED"/>
    <property type="match status" value="1"/>
</dbReference>
<evidence type="ECO:0000256" key="2">
    <source>
        <dbReference type="ARBA" id="ARBA00023002"/>
    </source>
</evidence>
<dbReference type="PRINTS" id="PR00080">
    <property type="entry name" value="SDRFAMILY"/>
</dbReference>
<comment type="similarity">
    <text evidence="1 3">Belongs to the short-chain dehydrogenases/reductases (SDR) family.</text>
</comment>
<evidence type="ECO:0000256" key="3">
    <source>
        <dbReference type="RuleBase" id="RU000363"/>
    </source>
</evidence>
<dbReference type="EMBL" id="JACCBE010000001">
    <property type="protein sequence ID" value="NYD57921.1"/>
    <property type="molecule type" value="Genomic_DNA"/>
</dbReference>
<dbReference type="SUPFAM" id="SSF51735">
    <property type="entry name" value="NAD(P)-binding Rossmann-fold domains"/>
    <property type="match status" value="1"/>
</dbReference>
<accession>A0A7Y9JR63</accession>
<dbReference type="PRINTS" id="PR00081">
    <property type="entry name" value="GDHRDH"/>
</dbReference>
<evidence type="ECO:0000313" key="4">
    <source>
        <dbReference type="EMBL" id="NYD57921.1"/>
    </source>
</evidence>
<name>A0A7Y9JR63_9ACTN</name>
<dbReference type="Pfam" id="PF00106">
    <property type="entry name" value="adh_short"/>
    <property type="match status" value="1"/>
</dbReference>
<keyword evidence="2" id="KW-0560">Oxidoreductase</keyword>
<sequence length="257" mass="26789">MTRRSVLVTGAAAGIGRAVARRFAAEGWLVGAYDVDEPGLASLAAELGDAVVTGHLDVRDADQWRAGLATLTAHTGGTLDVLVNNAGILVAGRFADVPLEAQQREVDVNVTGVVNGCHTAHPYLAATPGAHVVNLASASAIYGQPELATYSATKFAVRGLTEALDLEWAADDITVRALWPLFVQTAMTQGVETASTRSLGVRLTADDVAAEVLAAVRPGRRLSAHRAVGRQAQLMLGSAGVTPSWLLRAVNRRINAG</sequence>
<dbReference type="RefSeq" id="WP_179615610.1">
    <property type="nucleotide sequence ID" value="NZ_CP059163.1"/>
</dbReference>
<protein>
    <submittedName>
        <fullName evidence="4">NAD(P)-dependent dehydrogenase (Short-subunit alcohol dehydrogenase family)</fullName>
    </submittedName>
</protein>
<dbReference type="PANTHER" id="PTHR43391:SF82">
    <property type="entry name" value="OXIDOREDUCTASE SADH-RELATED"/>
    <property type="match status" value="1"/>
</dbReference>
<reference evidence="4 5" key="1">
    <citation type="submission" date="2020-07" db="EMBL/GenBank/DDBJ databases">
        <title>Sequencing the genomes of 1000 actinobacteria strains.</title>
        <authorList>
            <person name="Klenk H.-P."/>
        </authorList>
    </citation>
    <scope>NUCLEOTIDE SEQUENCE [LARGE SCALE GENOMIC DNA]</scope>
    <source>
        <strain evidence="4 5">DSM 18965</strain>
    </source>
</reference>
<proteinExistence type="inferred from homology"/>
<dbReference type="InterPro" id="IPR036291">
    <property type="entry name" value="NAD(P)-bd_dom_sf"/>
</dbReference>
<evidence type="ECO:0000256" key="1">
    <source>
        <dbReference type="ARBA" id="ARBA00006484"/>
    </source>
</evidence>
<dbReference type="Proteomes" id="UP000516957">
    <property type="component" value="Unassembled WGS sequence"/>
</dbReference>
<dbReference type="Gene3D" id="3.40.50.720">
    <property type="entry name" value="NAD(P)-binding Rossmann-like Domain"/>
    <property type="match status" value="1"/>
</dbReference>
<dbReference type="NCBIfam" id="NF006123">
    <property type="entry name" value="PRK08267.1"/>
    <property type="match status" value="1"/>
</dbReference>
<comment type="caution">
    <text evidence="4">The sequence shown here is derived from an EMBL/GenBank/DDBJ whole genome shotgun (WGS) entry which is preliminary data.</text>
</comment>
<organism evidence="4 5">
    <name type="scientific">Nocardioides marinisabuli</name>
    <dbReference type="NCBI Taxonomy" id="419476"/>
    <lineage>
        <taxon>Bacteria</taxon>
        <taxon>Bacillati</taxon>
        <taxon>Actinomycetota</taxon>
        <taxon>Actinomycetes</taxon>
        <taxon>Propionibacteriales</taxon>
        <taxon>Nocardioidaceae</taxon>
        <taxon>Nocardioides</taxon>
    </lineage>
</organism>
<gene>
    <name evidence="4" type="ORF">BKA08_002159</name>
</gene>
<dbReference type="InterPro" id="IPR002347">
    <property type="entry name" value="SDR_fam"/>
</dbReference>
<dbReference type="GO" id="GO:0016491">
    <property type="term" value="F:oxidoreductase activity"/>
    <property type="evidence" value="ECO:0007669"/>
    <property type="project" value="UniProtKB-KW"/>
</dbReference>